<feature type="transmembrane region" description="Helical" evidence="7">
    <location>
        <begin position="307"/>
        <end position="328"/>
    </location>
</feature>
<protein>
    <submittedName>
        <fullName evidence="9">Na/Pi cotransporter family protein</fullName>
    </submittedName>
</protein>
<dbReference type="SUPFAM" id="SSF109755">
    <property type="entry name" value="PhoU-like"/>
    <property type="match status" value="1"/>
</dbReference>
<dbReference type="InterPro" id="IPR026022">
    <property type="entry name" value="PhoU_dom"/>
</dbReference>
<evidence type="ECO:0000256" key="2">
    <source>
        <dbReference type="ARBA" id="ARBA00022475"/>
    </source>
</evidence>
<dbReference type="Pfam" id="PF01895">
    <property type="entry name" value="PhoU"/>
    <property type="match status" value="2"/>
</dbReference>
<evidence type="ECO:0000259" key="8">
    <source>
        <dbReference type="Pfam" id="PF01895"/>
    </source>
</evidence>
<evidence type="ECO:0000256" key="5">
    <source>
        <dbReference type="ARBA" id="ARBA00023136"/>
    </source>
</evidence>
<dbReference type="PANTHER" id="PTHR10010">
    <property type="entry name" value="SOLUTE CARRIER FAMILY 34 SODIUM PHOSPHATE , MEMBER 2-RELATED"/>
    <property type="match status" value="1"/>
</dbReference>
<evidence type="ECO:0000256" key="4">
    <source>
        <dbReference type="ARBA" id="ARBA00022989"/>
    </source>
</evidence>
<gene>
    <name evidence="9" type="ORF">NFC81_02755</name>
</gene>
<dbReference type="RefSeq" id="WP_304996013.1">
    <property type="nucleotide sequence ID" value="NZ_CP101717.1"/>
</dbReference>
<keyword evidence="2" id="KW-1003">Cell membrane</keyword>
<keyword evidence="3 7" id="KW-0812">Transmembrane</keyword>
<accession>A0AB38YHG0</accession>
<evidence type="ECO:0000256" key="6">
    <source>
        <dbReference type="SAM" id="Coils"/>
    </source>
</evidence>
<keyword evidence="6" id="KW-0175">Coiled coil</keyword>
<feature type="transmembrane region" description="Helical" evidence="7">
    <location>
        <begin position="254"/>
        <end position="273"/>
    </location>
</feature>
<proteinExistence type="predicted"/>
<feature type="transmembrane region" description="Helical" evidence="7">
    <location>
        <begin position="6"/>
        <end position="26"/>
    </location>
</feature>
<sequence length="581" mass="64412">MSYSLFDFLQLIGSLGIFIFGMKIFSEGLQKIAGHRLKGILSGMTRNRAVGVLTGFGTTAITQSSTTTTVMAVSFVNAGLLTFMQSTGVIMGANIGTTITAWMVSLFGFKFQITPIAVAVIGVFFAFLFSNNSRLRNIAEAMVGFGILFIGLDFIKGAVPDINSNPAMLAFLDGFSEYGYFSLMLFVVVGAVLTLLTQSSSAATTITLVMLFEGWISFPIAAAMILGENIGTTVTANIAALVGNVHAKRAARFHFLFNIVGVIWMMIVIYPVLHTIDWVIQAATGSAVSVFDPSAGARANATLAVSLFHTTFNVLNVVLLFAFVPYLIRFVEYIQPDRGSPEDFHLRYIGMGMMTSPGIAIAQAQKEIQHFAGVVESMHGSVHELLFDPDASRTKLMERIQKQEEATDQLEIEISDYLVRISEHTNLEHWMTERIRYMQTMINDMERIADIYYQVSKLAERMKETDSVWPEDAMSEMKEMMGALQEAIKAMHLNTAREPDQVSLKESIRLEDAIDKLRDDYRSTHYTRLENGVYTPRSGVIFIDMLNRLERIGDHVLNVNESASGRRLRSMRLDGGKTTAS</sequence>
<dbReference type="GO" id="GO:0005886">
    <property type="term" value="C:plasma membrane"/>
    <property type="evidence" value="ECO:0007669"/>
    <property type="project" value="UniProtKB-SubCell"/>
</dbReference>
<feature type="transmembrane region" description="Helical" evidence="7">
    <location>
        <begin position="230"/>
        <end position="247"/>
    </location>
</feature>
<reference evidence="9" key="1">
    <citation type="submission" date="2022-07" db="EMBL/GenBank/DDBJ databases">
        <title>Complete genome sequence of Salinispirillum sp. LH10-3-1 capable of multiple carbohydrate inversion isolated from a soda lake.</title>
        <authorList>
            <person name="Liu J."/>
            <person name="Zhai Y."/>
            <person name="Zhang H."/>
            <person name="Yang H."/>
            <person name="Qu J."/>
            <person name="Li J."/>
        </authorList>
    </citation>
    <scope>NUCLEOTIDE SEQUENCE</scope>
    <source>
        <strain evidence="9">LH 10-3-1</strain>
    </source>
</reference>
<evidence type="ECO:0000256" key="1">
    <source>
        <dbReference type="ARBA" id="ARBA00004651"/>
    </source>
</evidence>
<dbReference type="Gene3D" id="1.20.58.220">
    <property type="entry name" value="Phosphate transport system protein phou homolog 2, domain 2"/>
    <property type="match status" value="1"/>
</dbReference>
<feature type="domain" description="PhoU" evidence="8">
    <location>
        <begin position="499"/>
        <end position="562"/>
    </location>
</feature>
<feature type="domain" description="PhoU" evidence="8">
    <location>
        <begin position="369"/>
        <end position="457"/>
    </location>
</feature>
<feature type="coiled-coil region" evidence="6">
    <location>
        <begin position="393"/>
        <end position="420"/>
    </location>
</feature>
<feature type="transmembrane region" description="Helical" evidence="7">
    <location>
        <begin position="109"/>
        <end position="129"/>
    </location>
</feature>
<feature type="transmembrane region" description="Helical" evidence="7">
    <location>
        <begin position="141"/>
        <end position="159"/>
    </location>
</feature>
<organism evidence="9">
    <name type="scientific">Salinispirillum sp. LH 10-3-1</name>
    <dbReference type="NCBI Taxonomy" id="2952525"/>
    <lineage>
        <taxon>Bacteria</taxon>
        <taxon>Pseudomonadati</taxon>
        <taxon>Pseudomonadota</taxon>
        <taxon>Gammaproteobacteria</taxon>
        <taxon>Oceanospirillales</taxon>
        <taxon>Saccharospirillaceae</taxon>
        <taxon>Salinispirillum</taxon>
    </lineage>
</organism>
<dbReference type="PANTHER" id="PTHR10010:SF46">
    <property type="entry name" value="SODIUM-DEPENDENT PHOSPHATE TRANSPORT PROTEIN 2B"/>
    <property type="match status" value="1"/>
</dbReference>
<dbReference type="EMBL" id="CP101717">
    <property type="protein sequence ID" value="WLD58727.1"/>
    <property type="molecule type" value="Genomic_DNA"/>
</dbReference>
<evidence type="ECO:0000256" key="7">
    <source>
        <dbReference type="SAM" id="Phobius"/>
    </source>
</evidence>
<dbReference type="AlphaFoldDB" id="A0AB38YHG0"/>
<dbReference type="InterPro" id="IPR038078">
    <property type="entry name" value="PhoU-like_sf"/>
</dbReference>
<dbReference type="NCBIfam" id="TIGR00704">
    <property type="entry name" value="NaPi_cotrn_rel"/>
    <property type="match status" value="1"/>
</dbReference>
<comment type="subcellular location">
    <subcellularLocation>
        <location evidence="1">Cell membrane</location>
        <topology evidence="1">Multi-pass membrane protein</topology>
    </subcellularLocation>
</comment>
<feature type="transmembrane region" description="Helical" evidence="7">
    <location>
        <begin position="179"/>
        <end position="196"/>
    </location>
</feature>
<evidence type="ECO:0000313" key="9">
    <source>
        <dbReference type="EMBL" id="WLD58727.1"/>
    </source>
</evidence>
<dbReference type="GO" id="GO:0005436">
    <property type="term" value="F:sodium:phosphate symporter activity"/>
    <property type="evidence" value="ECO:0007669"/>
    <property type="project" value="InterPro"/>
</dbReference>
<dbReference type="InterPro" id="IPR004633">
    <property type="entry name" value="NaPi_cotrn-rel/YqeW-like"/>
</dbReference>
<dbReference type="Pfam" id="PF02690">
    <property type="entry name" value="Na_Pi_cotrans"/>
    <property type="match status" value="2"/>
</dbReference>
<keyword evidence="5 7" id="KW-0472">Membrane</keyword>
<evidence type="ECO:0000256" key="3">
    <source>
        <dbReference type="ARBA" id="ARBA00022692"/>
    </source>
</evidence>
<name>A0AB38YHG0_9GAMM</name>
<dbReference type="NCBIfam" id="NF037997">
    <property type="entry name" value="Na_Pi_symport"/>
    <property type="match status" value="1"/>
</dbReference>
<dbReference type="GO" id="GO:0044341">
    <property type="term" value="P:sodium-dependent phosphate transport"/>
    <property type="evidence" value="ECO:0007669"/>
    <property type="project" value="InterPro"/>
</dbReference>
<feature type="transmembrane region" description="Helical" evidence="7">
    <location>
        <begin position="80"/>
        <end position="103"/>
    </location>
</feature>
<keyword evidence="4 7" id="KW-1133">Transmembrane helix</keyword>
<feature type="transmembrane region" description="Helical" evidence="7">
    <location>
        <begin position="203"/>
        <end position="224"/>
    </location>
</feature>
<dbReference type="InterPro" id="IPR003841">
    <property type="entry name" value="Na/Pi_transpt"/>
</dbReference>